<evidence type="ECO:0000313" key="1">
    <source>
        <dbReference type="EMBL" id="SPD75498.1"/>
    </source>
</evidence>
<sequence length="47" mass="5333">MAEAGKGKLKLLLFKRRKVKDEVKIKDKGNSLFINPVMFNLCWPGLG</sequence>
<name>A0A445N1D0_9BACT</name>
<organism evidence="1">
    <name type="scientific">uncultured Desulfobacterium sp</name>
    <dbReference type="NCBI Taxonomy" id="201089"/>
    <lineage>
        <taxon>Bacteria</taxon>
        <taxon>Pseudomonadati</taxon>
        <taxon>Thermodesulfobacteriota</taxon>
        <taxon>Desulfobacteria</taxon>
        <taxon>Desulfobacterales</taxon>
        <taxon>Desulfobacteriaceae</taxon>
        <taxon>Desulfobacterium</taxon>
        <taxon>environmental samples</taxon>
    </lineage>
</organism>
<protein>
    <submittedName>
        <fullName evidence="1">Uncharacterized protein</fullName>
    </submittedName>
</protein>
<dbReference type="AlphaFoldDB" id="A0A445N1D0"/>
<dbReference type="EMBL" id="OJIN01000208">
    <property type="protein sequence ID" value="SPD75498.1"/>
    <property type="molecule type" value="Genomic_DNA"/>
</dbReference>
<reference evidence="1" key="1">
    <citation type="submission" date="2018-01" db="EMBL/GenBank/DDBJ databases">
        <authorList>
            <person name="Regsiter A."/>
            <person name="William W."/>
        </authorList>
    </citation>
    <scope>NUCLEOTIDE SEQUENCE</scope>
    <source>
        <strain evidence="1">TRIP AH-1</strain>
    </source>
</reference>
<gene>
    <name evidence="1" type="ORF">PITCH_A640041</name>
</gene>
<proteinExistence type="predicted"/>
<accession>A0A445N1D0</accession>